<name>A0ACD4NKX9_9HYPH</name>
<sequence length="256" mass="27671">MTNALRTIEGDGSKGTALTPMDMLHSAVSSGANIETLEKLLNLQERWEKNQARKAFDNAMASLTANPPEILKNREVDYTSNKGRTNYRHEDLAGVTRALSPAMGPLGLSFRWRTDTSQNGTVAVTCIISHRDGHSEETTLSAAPDQSGGKNSIQAIGSAVTYLQRYTLKAALGIAASDDDDGRAFNQQPPAGSGAAPNRPSTITEAQVGELRDLIREVGANEARFLALGQLERLEDMRAQDFVSARDMLRAKGRKS</sequence>
<organism evidence="1 2">
    <name type="scientific">Antarcticirhabdus aurantiaca</name>
    <dbReference type="NCBI Taxonomy" id="2606717"/>
    <lineage>
        <taxon>Bacteria</taxon>
        <taxon>Pseudomonadati</taxon>
        <taxon>Pseudomonadota</taxon>
        <taxon>Alphaproteobacteria</taxon>
        <taxon>Hyphomicrobiales</taxon>
        <taxon>Aurantimonadaceae</taxon>
        <taxon>Antarcticirhabdus</taxon>
    </lineage>
</organism>
<evidence type="ECO:0000313" key="2">
    <source>
        <dbReference type="Proteomes" id="UP001163223"/>
    </source>
</evidence>
<dbReference type="EMBL" id="CP113520">
    <property type="protein sequence ID" value="WAJ27580.1"/>
    <property type="molecule type" value="Genomic_DNA"/>
</dbReference>
<keyword evidence="2" id="KW-1185">Reference proteome</keyword>
<gene>
    <name evidence="1" type="ORF">OXU80_22470</name>
</gene>
<protein>
    <submittedName>
        <fullName evidence="1">ERF family protein</fullName>
    </submittedName>
</protein>
<reference evidence="1" key="1">
    <citation type="submission" date="2022-11" db="EMBL/GenBank/DDBJ databases">
        <title>beta-Carotene-producing bacterium, Jeongeuplla avenae sp. nov., alleviates the salt stress of Arabidopsis seedlings.</title>
        <authorList>
            <person name="Jiang L."/>
            <person name="Lee J."/>
        </authorList>
    </citation>
    <scope>NUCLEOTIDE SEQUENCE</scope>
    <source>
        <strain evidence="1">DY_R2A_6</strain>
    </source>
</reference>
<proteinExistence type="predicted"/>
<evidence type="ECO:0000313" key="1">
    <source>
        <dbReference type="EMBL" id="WAJ27580.1"/>
    </source>
</evidence>
<dbReference type="Proteomes" id="UP001163223">
    <property type="component" value="Chromosome"/>
</dbReference>
<accession>A0ACD4NKX9</accession>